<dbReference type="OrthoDB" id="1493540at2"/>
<organism evidence="2 3">
    <name type="scientific">Streptosporangium subroseum</name>
    <dbReference type="NCBI Taxonomy" id="106412"/>
    <lineage>
        <taxon>Bacteria</taxon>
        <taxon>Bacillati</taxon>
        <taxon>Actinomycetota</taxon>
        <taxon>Actinomycetes</taxon>
        <taxon>Streptosporangiales</taxon>
        <taxon>Streptosporangiaceae</taxon>
        <taxon>Streptosporangium</taxon>
    </lineage>
</organism>
<dbReference type="PANTHER" id="PTHR34293">
    <property type="entry name" value="HTH-TYPE TRANSCRIPTIONAL REGULATOR TRMBL2"/>
    <property type="match status" value="1"/>
</dbReference>
<dbReference type="InterPro" id="IPR036388">
    <property type="entry name" value="WH-like_DNA-bd_sf"/>
</dbReference>
<dbReference type="InterPro" id="IPR036390">
    <property type="entry name" value="WH_DNA-bd_sf"/>
</dbReference>
<gene>
    <name evidence="2" type="ORF">SAMN05216276_101253</name>
</gene>
<dbReference type="InterPro" id="IPR051797">
    <property type="entry name" value="TrmB-like"/>
</dbReference>
<keyword evidence="3" id="KW-1185">Reference proteome</keyword>
<dbReference type="Pfam" id="PF01978">
    <property type="entry name" value="TrmB"/>
    <property type="match status" value="1"/>
</dbReference>
<dbReference type="RefSeq" id="WP_089207841.1">
    <property type="nucleotide sequence ID" value="NZ_FZOD01000012.1"/>
</dbReference>
<evidence type="ECO:0000259" key="1">
    <source>
        <dbReference type="Pfam" id="PF01978"/>
    </source>
</evidence>
<dbReference type="CDD" id="cd09124">
    <property type="entry name" value="PLDc_like_TrmB_middle"/>
    <property type="match status" value="1"/>
</dbReference>
<reference evidence="2 3" key="1">
    <citation type="submission" date="2017-06" db="EMBL/GenBank/DDBJ databases">
        <authorList>
            <person name="Kim H.J."/>
            <person name="Triplett B.A."/>
        </authorList>
    </citation>
    <scope>NUCLEOTIDE SEQUENCE [LARGE SCALE GENOMIC DNA]</scope>
    <source>
        <strain evidence="2 3">CGMCC 4.2132</strain>
    </source>
</reference>
<dbReference type="EMBL" id="FZOD01000012">
    <property type="protein sequence ID" value="SNS59363.1"/>
    <property type="molecule type" value="Genomic_DNA"/>
</dbReference>
<feature type="domain" description="Transcription regulator TrmB N-terminal" evidence="1">
    <location>
        <begin position="8"/>
        <end position="66"/>
    </location>
</feature>
<proteinExistence type="predicted"/>
<dbReference type="Gene3D" id="1.10.10.10">
    <property type="entry name" value="Winged helix-like DNA-binding domain superfamily/Winged helix DNA-binding domain"/>
    <property type="match status" value="1"/>
</dbReference>
<name>A0A239FT75_9ACTN</name>
<accession>A0A239FT75</accession>
<dbReference type="PANTHER" id="PTHR34293:SF1">
    <property type="entry name" value="HTH-TYPE TRANSCRIPTIONAL REGULATOR TRMBL2"/>
    <property type="match status" value="1"/>
</dbReference>
<dbReference type="SUPFAM" id="SSF46785">
    <property type="entry name" value="Winged helix' DNA-binding domain"/>
    <property type="match status" value="1"/>
</dbReference>
<dbReference type="InterPro" id="IPR002831">
    <property type="entry name" value="Tscrpt_reg_TrmB_N"/>
</dbReference>
<dbReference type="Proteomes" id="UP000198282">
    <property type="component" value="Unassembled WGS sequence"/>
</dbReference>
<protein>
    <submittedName>
        <fullName evidence="2">Sugar-specific transcriptional regulator TrmB</fullName>
    </submittedName>
</protein>
<dbReference type="AlphaFoldDB" id="A0A239FT75"/>
<sequence>MRDVVEQLQRLGMSGYEAKAYVTLVGAGKPLNGYEVAKRSGVPRSTVYETLGKLVAKGAAYELRGSDDAIDYLPLPPRSLLERLRREFDDSIESLESSLPTIMAPPEAHLTHNLKDARALLTRAEDVVAGSHTDLFLSIWPQEMERLSSLTKLAVERGVDTSVMHFGPAPDPVGHLYEHRFPPPAVALEHLGYRLLVIVGDRRETLIGGFVDDSAWGVYTEDPAVVLMAAEYIRNDITMEIIADRIGHDSLREIWAGDPELKRLRAGHGRPAALLRAVGGPDLNQPLTY</sequence>
<evidence type="ECO:0000313" key="3">
    <source>
        <dbReference type="Proteomes" id="UP000198282"/>
    </source>
</evidence>
<evidence type="ECO:0000313" key="2">
    <source>
        <dbReference type="EMBL" id="SNS59363.1"/>
    </source>
</evidence>